<sequence length="396" mass="42821">MKKLPIITGCVITAMMASQVLPLPACAAEKKQTENQSLNTSNILVSPTLQNLGTQSILLKTYALTLLKQPTVAIEAMPNLKSYQEKAKQHARDWLDTVQPSFIDANQQSISFQQKFQIYYDKLIELSSKISTDDQAKIDFVMGITKLQESLNKHQNQIEKMSLDLQKFQRNFNVDAENFMNAAAAATTSLANKNGEVEQLTKQIEAINGDIKSQIGIIVGGTIGMVAGIGAIVFGTIVLFTTTVATGGVGAAVVVPALGSIAPALGGIVGGTGGLIGGGVTVGFAAKKLEEKRKELQEITQKLTTTKADAAALTLLVGQVNAFKENVTKGKESLEGFDDNWFELKNNFTELQQYVNKINPDSSVLQNNLVQIKKRVDDLAAQAKQQEEVITDISYQ</sequence>
<evidence type="ECO:0000256" key="1">
    <source>
        <dbReference type="SAM" id="Coils"/>
    </source>
</evidence>
<reference evidence="4 5" key="1">
    <citation type="submission" date="2017-09" db="EMBL/GenBank/DDBJ databases">
        <title>Large-scale bioinformatics analysis of Bacillus genomes uncovers conserved roles of natural products in bacterial physiology.</title>
        <authorList>
            <consortium name="Agbiome Team Llc"/>
            <person name="Bleich R.M."/>
            <person name="Grubbs K.J."/>
            <person name="Santa Maria K.C."/>
            <person name="Allen S.E."/>
            <person name="Farag S."/>
            <person name="Shank E.A."/>
            <person name="Bowers A."/>
        </authorList>
    </citation>
    <scope>NUCLEOTIDE SEQUENCE [LARGE SCALE GENOMIC DNA]</scope>
    <source>
        <strain evidence="4 5">AFS065400</strain>
    </source>
</reference>
<evidence type="ECO:0000313" key="5">
    <source>
        <dbReference type="Proteomes" id="UP000226106"/>
    </source>
</evidence>
<evidence type="ECO:0000256" key="2">
    <source>
        <dbReference type="SAM" id="Phobius"/>
    </source>
</evidence>
<keyword evidence="2" id="KW-1133">Transmembrane helix</keyword>
<dbReference type="AlphaFoldDB" id="A0A9X7FSN6"/>
<gene>
    <name evidence="4" type="ORF">COK72_31550</name>
</gene>
<comment type="caution">
    <text evidence="4">The sequence shown here is derived from an EMBL/GenBank/DDBJ whole genome shotgun (WGS) entry which is preliminary data.</text>
</comment>
<dbReference type="CDD" id="cd22654">
    <property type="entry name" value="ClyA_NheA-like"/>
    <property type="match status" value="1"/>
</dbReference>
<keyword evidence="1" id="KW-0175">Coiled coil</keyword>
<dbReference type="GO" id="GO:0016020">
    <property type="term" value="C:membrane"/>
    <property type="evidence" value="ECO:0007669"/>
    <property type="project" value="InterPro"/>
</dbReference>
<dbReference type="Gene3D" id="1.20.1170.10">
    <property type="match status" value="1"/>
</dbReference>
<name>A0A9X7FSN6_BACTU</name>
<feature type="transmembrane region" description="Helical" evidence="2">
    <location>
        <begin position="215"/>
        <end position="234"/>
    </location>
</feature>
<dbReference type="PANTHER" id="PTHR38443">
    <property type="match status" value="1"/>
</dbReference>
<dbReference type="Proteomes" id="UP000226106">
    <property type="component" value="Unassembled WGS sequence"/>
</dbReference>
<dbReference type="InterPro" id="IPR008414">
    <property type="entry name" value="HBL"/>
</dbReference>
<keyword evidence="3" id="KW-0732">Signal</keyword>
<feature type="coiled-coil region" evidence="1">
    <location>
        <begin position="144"/>
        <end position="210"/>
    </location>
</feature>
<dbReference type="SUPFAM" id="SSF58100">
    <property type="entry name" value="Bacterial hemolysins"/>
    <property type="match status" value="1"/>
</dbReference>
<proteinExistence type="predicted"/>
<feature type="signal peptide" evidence="3">
    <location>
        <begin position="1"/>
        <end position="27"/>
    </location>
</feature>
<keyword evidence="2" id="KW-0472">Membrane</keyword>
<feature type="coiled-coil region" evidence="1">
    <location>
        <begin position="362"/>
        <end position="389"/>
    </location>
</feature>
<feature type="coiled-coil region" evidence="1">
    <location>
        <begin position="282"/>
        <end position="309"/>
    </location>
</feature>
<evidence type="ECO:0000256" key="3">
    <source>
        <dbReference type="SAM" id="SignalP"/>
    </source>
</evidence>
<feature type="transmembrane region" description="Helical" evidence="2">
    <location>
        <begin position="239"/>
        <end position="258"/>
    </location>
</feature>
<dbReference type="InterPro" id="IPR052785">
    <property type="entry name" value="Enterotoxin_cmpnt"/>
</dbReference>
<accession>A0A9X7FSN6</accession>
<evidence type="ECO:0000313" key="4">
    <source>
        <dbReference type="EMBL" id="PFT34413.1"/>
    </source>
</evidence>
<keyword evidence="2" id="KW-0812">Transmembrane</keyword>
<dbReference type="PANTHER" id="PTHR38443:SF2">
    <property type="entry name" value="NON-HEMOLYTIC ENTEROTOXIN LYTIC COMPONENT L1"/>
    <property type="match status" value="1"/>
</dbReference>
<dbReference type="Pfam" id="PF05791">
    <property type="entry name" value="Bacillus_HBL"/>
    <property type="match status" value="1"/>
</dbReference>
<feature type="transmembrane region" description="Helical" evidence="2">
    <location>
        <begin position="264"/>
        <end position="286"/>
    </location>
</feature>
<organism evidence="4 5">
    <name type="scientific">Bacillus thuringiensis</name>
    <dbReference type="NCBI Taxonomy" id="1428"/>
    <lineage>
        <taxon>Bacteria</taxon>
        <taxon>Bacillati</taxon>
        <taxon>Bacillota</taxon>
        <taxon>Bacilli</taxon>
        <taxon>Bacillales</taxon>
        <taxon>Bacillaceae</taxon>
        <taxon>Bacillus</taxon>
        <taxon>Bacillus cereus group</taxon>
    </lineage>
</organism>
<dbReference type="EMBL" id="NVCO01000140">
    <property type="protein sequence ID" value="PFT34413.1"/>
    <property type="molecule type" value="Genomic_DNA"/>
</dbReference>
<protein>
    <submittedName>
        <fullName evidence="4">Uncharacterized protein</fullName>
    </submittedName>
</protein>
<dbReference type="RefSeq" id="WP_098641227.1">
    <property type="nucleotide sequence ID" value="NZ_NVCO01000140.1"/>
</dbReference>
<feature type="chain" id="PRO_5040911923" evidence="3">
    <location>
        <begin position="28"/>
        <end position="396"/>
    </location>
</feature>